<feature type="region of interest" description="Disordered" evidence="2">
    <location>
        <begin position="117"/>
        <end position="142"/>
    </location>
</feature>
<dbReference type="PANTHER" id="PTHR19860">
    <property type="entry name" value="DDB1- AND CUL4-ASSOCIATED FACTOR 12-RELATED"/>
    <property type="match status" value="1"/>
</dbReference>
<proteinExistence type="predicted"/>
<keyword evidence="1" id="KW-0677">Repeat</keyword>
<feature type="region of interest" description="Disordered" evidence="2">
    <location>
        <begin position="481"/>
        <end position="500"/>
    </location>
</feature>
<evidence type="ECO:0000256" key="1">
    <source>
        <dbReference type="ARBA" id="ARBA00022737"/>
    </source>
</evidence>
<sequence length="572" mass="64532">MYERKLSRELDHEEKEMIVSARGSSNPLYVRLLLNGLELFGPHGSDQRRQWLEQTCVNNQLNVVYELLMKQWNSILLKDLFAELQERTALLEAAAVSSSTTGALSLSNDRCSQDARNSVKNALAESSGGNNNSSPPSKLSVLNSSVDHGDIESLQNTIEQRALLVRHTLSLLAVSRYGLSENDFVRLFGDSISRSVCQQLLTLLRPHLMTIHRYDCGPGSHLHHNATATLIHSSKSSGNQESTNEAIVLYDLSHNQLRLLARYGFLRDDQLRNCYYRELAIYFESMEACQRRVDELPVQLERCSMWSVLQNSLVNMKMFQLWWSERNRQEFFFYWMVLSSNCSMHDPVDDFIRSLDEYIAQEAPSTEQLLSIFLTITDFLRAWQKVDESRVVNLVLSRPKPPQLQEFLTSLGTFSTSNLSESDAERVQKEIDALVIHPEDGYYVRRWLWTQFPLIGTAFESRVFRTTASGRNVLNGDSNAGVREGVSSGPGKTISSVKKGSAKKTYHSPSFVLPKGVGKSKKSLAPTKRRPRHKVLSSLGLEGITEEIGALEFLSAENSEGSLGSVSKLEVR</sequence>
<dbReference type="Proteomes" id="UP001165083">
    <property type="component" value="Unassembled WGS sequence"/>
</dbReference>
<keyword evidence="4" id="KW-1185">Reference proteome</keyword>
<dbReference type="OrthoDB" id="2325716at2759"/>
<feature type="compositionally biased region" description="Low complexity" evidence="2">
    <location>
        <begin position="126"/>
        <end position="142"/>
    </location>
</feature>
<dbReference type="EMBL" id="BSXW01000077">
    <property type="protein sequence ID" value="GMF11487.1"/>
    <property type="molecule type" value="Genomic_DNA"/>
</dbReference>
<name>A0A9W6WNK7_9STRA</name>
<reference evidence="3" key="1">
    <citation type="submission" date="2023-04" db="EMBL/GenBank/DDBJ databases">
        <title>Phytophthora lilii NBRC 32176.</title>
        <authorList>
            <person name="Ichikawa N."/>
            <person name="Sato H."/>
            <person name="Tonouchi N."/>
        </authorList>
    </citation>
    <scope>NUCLEOTIDE SEQUENCE</scope>
    <source>
        <strain evidence="3">NBRC 32176</strain>
    </source>
</reference>
<evidence type="ECO:0000313" key="3">
    <source>
        <dbReference type="EMBL" id="GMF11487.1"/>
    </source>
</evidence>
<evidence type="ECO:0000313" key="4">
    <source>
        <dbReference type="Proteomes" id="UP001165083"/>
    </source>
</evidence>
<gene>
    <name evidence="3" type="ORF">Plil01_000218500</name>
</gene>
<dbReference type="AlphaFoldDB" id="A0A9W6WNK7"/>
<protein>
    <submittedName>
        <fullName evidence="3">Unnamed protein product</fullName>
    </submittedName>
</protein>
<dbReference type="PANTHER" id="PTHR19860:SF40">
    <property type="entry name" value="WD40 REPEAT-CONTAINING PROTEIN"/>
    <property type="match status" value="1"/>
</dbReference>
<comment type="caution">
    <text evidence="3">The sequence shown here is derived from an EMBL/GenBank/DDBJ whole genome shotgun (WGS) entry which is preliminary data.</text>
</comment>
<dbReference type="InterPro" id="IPR051191">
    <property type="entry name" value="DCAF12"/>
</dbReference>
<organism evidence="3 4">
    <name type="scientific">Phytophthora lilii</name>
    <dbReference type="NCBI Taxonomy" id="2077276"/>
    <lineage>
        <taxon>Eukaryota</taxon>
        <taxon>Sar</taxon>
        <taxon>Stramenopiles</taxon>
        <taxon>Oomycota</taxon>
        <taxon>Peronosporomycetes</taxon>
        <taxon>Peronosporales</taxon>
        <taxon>Peronosporaceae</taxon>
        <taxon>Phytophthora</taxon>
    </lineage>
</organism>
<evidence type="ECO:0000256" key="2">
    <source>
        <dbReference type="SAM" id="MobiDB-lite"/>
    </source>
</evidence>
<accession>A0A9W6WNK7</accession>